<evidence type="ECO:0000259" key="2">
    <source>
        <dbReference type="PROSITE" id="PS51384"/>
    </source>
</evidence>
<dbReference type="InterPro" id="IPR014543">
    <property type="entry name" value="UCP028291"/>
</dbReference>
<dbReference type="InterPro" id="IPR017927">
    <property type="entry name" value="FAD-bd_FR_type"/>
</dbReference>
<dbReference type="RefSeq" id="WP_354196270.1">
    <property type="nucleotide sequence ID" value="NZ_JBEPML010000010.1"/>
</dbReference>
<dbReference type="EMBL" id="JBEPML010000010">
    <property type="protein sequence ID" value="MET3792870.1"/>
    <property type="molecule type" value="Genomic_DNA"/>
</dbReference>
<dbReference type="Pfam" id="PF04954">
    <property type="entry name" value="SIP"/>
    <property type="match status" value="1"/>
</dbReference>
<proteinExistence type="inferred from homology"/>
<keyword evidence="4" id="KW-1185">Reference proteome</keyword>
<dbReference type="CDD" id="cd06193">
    <property type="entry name" value="siderophore_interacting"/>
    <property type="match status" value="1"/>
</dbReference>
<comment type="caution">
    <text evidence="3">The sequence shown here is derived from an EMBL/GenBank/DDBJ whole genome shotgun (WGS) entry which is preliminary data.</text>
</comment>
<accession>A0ABV2N1E4</accession>
<dbReference type="InterPro" id="IPR039374">
    <property type="entry name" value="SIP_fam"/>
</dbReference>
<protein>
    <submittedName>
        <fullName evidence="3">NADPH-dependent ferric siderophore reductase</fullName>
    </submittedName>
</protein>
<evidence type="ECO:0000313" key="4">
    <source>
        <dbReference type="Proteomes" id="UP001549076"/>
    </source>
</evidence>
<evidence type="ECO:0000256" key="1">
    <source>
        <dbReference type="ARBA" id="ARBA00035644"/>
    </source>
</evidence>
<sequence length="356" mass="38875">MKRFVASALVELEDAEAVLDALCEHMVEHGAQVEADTGGRILNFRGTRARFSRSGGSTQVDADAASLEDLYFLRLTVASHIVEFAGPGIPPIVWQGDGQDLVRPPNFRILEVLAVRDVTPHMRRITFTGSDIARFDTLGDLHLNVLCQHAGRSEPQWPTVGPDGLIRWEDEASRPQFRKYTVRSIDKVAGTLDIDFVLHADAGPGSALAERVQPGERVGVIGPGGGGLRPAGWYLLAGDETALPAIGRMLEHLPQDARGKALIEVADEAEKQALRHPPQIEVEWLLRDGAAAGTTTLLADAVRAVPFPQDGASPYVWAGCEFEAFRSIRAYLRKERGLGKDEHLVVSYWRREAPGT</sequence>
<name>A0ABV2N1E4_9HYPH</name>
<dbReference type="Pfam" id="PF09981">
    <property type="entry name" value="DUF2218"/>
    <property type="match status" value="1"/>
</dbReference>
<feature type="domain" description="FAD-binding FR-type" evidence="2">
    <location>
        <begin position="105"/>
        <end position="230"/>
    </location>
</feature>
<dbReference type="Pfam" id="PF08021">
    <property type="entry name" value="FAD_binding_9"/>
    <property type="match status" value="1"/>
</dbReference>
<dbReference type="InterPro" id="IPR013113">
    <property type="entry name" value="SIP_FAD-bd"/>
</dbReference>
<dbReference type="InterPro" id="IPR017938">
    <property type="entry name" value="Riboflavin_synthase-like_b-brl"/>
</dbReference>
<dbReference type="PANTHER" id="PTHR30157:SF0">
    <property type="entry name" value="NADPH-DEPENDENT FERRIC-CHELATE REDUCTASE"/>
    <property type="match status" value="1"/>
</dbReference>
<reference evidence="3 4" key="1">
    <citation type="submission" date="2024-06" db="EMBL/GenBank/DDBJ databases">
        <title>Genomic Encyclopedia of Type Strains, Phase IV (KMG-IV): sequencing the most valuable type-strain genomes for metagenomic binning, comparative biology and taxonomic classification.</title>
        <authorList>
            <person name="Goeker M."/>
        </authorList>
    </citation>
    <scope>NUCLEOTIDE SEQUENCE [LARGE SCALE GENOMIC DNA]</scope>
    <source>
        <strain evidence="3 4">DSM 27865</strain>
    </source>
</reference>
<dbReference type="PROSITE" id="PS51384">
    <property type="entry name" value="FAD_FR"/>
    <property type="match status" value="1"/>
</dbReference>
<dbReference type="Gene3D" id="2.40.30.10">
    <property type="entry name" value="Translation factors"/>
    <property type="match status" value="1"/>
</dbReference>
<dbReference type="InterPro" id="IPR007037">
    <property type="entry name" value="SIP_rossman_dom"/>
</dbReference>
<dbReference type="Gene3D" id="3.40.50.80">
    <property type="entry name" value="Nucleotide-binding domain of ferredoxin-NADP reductase (FNR) module"/>
    <property type="match status" value="1"/>
</dbReference>
<comment type="similarity">
    <text evidence="1">Belongs to the SIP oxidoreductase family.</text>
</comment>
<dbReference type="Gene3D" id="3.30.310.50">
    <property type="entry name" value="Alpha-D-phosphohexomutase, C-terminal domain"/>
    <property type="match status" value="1"/>
</dbReference>
<dbReference type="InterPro" id="IPR039261">
    <property type="entry name" value="FNR_nucleotide-bd"/>
</dbReference>
<dbReference type="Proteomes" id="UP001549076">
    <property type="component" value="Unassembled WGS sequence"/>
</dbReference>
<dbReference type="SUPFAM" id="SSF63380">
    <property type="entry name" value="Riboflavin synthase domain-like"/>
    <property type="match status" value="1"/>
</dbReference>
<evidence type="ECO:0000313" key="3">
    <source>
        <dbReference type="EMBL" id="MET3792870.1"/>
    </source>
</evidence>
<gene>
    <name evidence="3" type="ORF">ABID37_003093</name>
</gene>
<organism evidence="3 4">
    <name type="scientific">Aquamicrobium terrae</name>
    <dbReference type="NCBI Taxonomy" id="1324945"/>
    <lineage>
        <taxon>Bacteria</taxon>
        <taxon>Pseudomonadati</taxon>
        <taxon>Pseudomonadota</taxon>
        <taxon>Alphaproteobacteria</taxon>
        <taxon>Hyphomicrobiales</taxon>
        <taxon>Phyllobacteriaceae</taxon>
        <taxon>Aquamicrobium</taxon>
    </lineage>
</organism>
<dbReference type="PANTHER" id="PTHR30157">
    <property type="entry name" value="FERRIC REDUCTASE, NADPH-DEPENDENT"/>
    <property type="match status" value="1"/>
</dbReference>